<protein>
    <submittedName>
        <fullName evidence="1">Uncharacterized protein</fullName>
    </submittedName>
</protein>
<name>A0ACC3MA37_9PEZI</name>
<comment type="caution">
    <text evidence="1">The sequence shown here is derived from an EMBL/GenBank/DDBJ whole genome shotgun (WGS) entry which is preliminary data.</text>
</comment>
<gene>
    <name evidence="1" type="ORF">LTR37_021536</name>
</gene>
<dbReference type="Proteomes" id="UP001281147">
    <property type="component" value="Unassembled WGS sequence"/>
</dbReference>
<organism evidence="1 2">
    <name type="scientific">Vermiconidia calcicola</name>
    <dbReference type="NCBI Taxonomy" id="1690605"/>
    <lineage>
        <taxon>Eukaryota</taxon>
        <taxon>Fungi</taxon>
        <taxon>Dikarya</taxon>
        <taxon>Ascomycota</taxon>
        <taxon>Pezizomycotina</taxon>
        <taxon>Dothideomycetes</taxon>
        <taxon>Dothideomycetidae</taxon>
        <taxon>Mycosphaerellales</taxon>
        <taxon>Extremaceae</taxon>
        <taxon>Vermiconidia</taxon>
    </lineage>
</organism>
<accession>A0ACC3MA37</accession>
<evidence type="ECO:0000313" key="2">
    <source>
        <dbReference type="Proteomes" id="UP001281147"/>
    </source>
</evidence>
<reference evidence="1" key="1">
    <citation type="submission" date="2023-07" db="EMBL/GenBank/DDBJ databases">
        <title>Black Yeasts Isolated from many extreme environments.</title>
        <authorList>
            <person name="Coleine C."/>
            <person name="Stajich J.E."/>
            <person name="Selbmann L."/>
        </authorList>
    </citation>
    <scope>NUCLEOTIDE SEQUENCE</scope>
    <source>
        <strain evidence="1">CCFEE 5714</strain>
    </source>
</reference>
<keyword evidence="2" id="KW-1185">Reference proteome</keyword>
<dbReference type="EMBL" id="JAUTXU010000689">
    <property type="protein sequence ID" value="KAK3677131.1"/>
    <property type="molecule type" value="Genomic_DNA"/>
</dbReference>
<proteinExistence type="predicted"/>
<sequence length="148" mass="17669">MGGKDDDERSEFDKWVEAQDKELNKFRDNVLAGRDHLESEIRRWTDDTSSFGKGPFERFKSFVDSNFSTLSEGFKNFPSNISELKARMQQEREARMEEERDLWRRWTGSEDSPDDIRMQVDRASKNERIEAKSAVYMLMQESYRRNQH</sequence>
<feature type="non-terminal residue" evidence="1">
    <location>
        <position position="148"/>
    </location>
</feature>
<evidence type="ECO:0000313" key="1">
    <source>
        <dbReference type="EMBL" id="KAK3677131.1"/>
    </source>
</evidence>